<dbReference type="RefSeq" id="XP_037145468.1">
    <property type="nucleotide sequence ID" value="XM_037289573.1"/>
</dbReference>
<evidence type="ECO:0000313" key="6">
    <source>
        <dbReference type="EMBL" id="QLG73742.1"/>
    </source>
</evidence>
<feature type="compositionally biased region" description="Basic and acidic residues" evidence="5">
    <location>
        <begin position="76"/>
        <end position="89"/>
    </location>
</feature>
<sequence length="618" mass="67607">MSTEQVPKIPNRPVRRRKTSEEIVPGSVETPSVVGTENSRVADETDSSIPGVPLHRPLKSQTAPDFPLIQSGQPPHEFKTEEGTGEEKTSSAPPTSAENTEKVDTTEGLDDIAEGTSEQLRELQNLISRHGIIKRERPAGSNQAPEASADREYSEDPITGISKDSTASDLGLSGNLLSKASEGPVDKLSTPFAESRDDLSEYGIEAETASDTKPTRGQSAEVHVDAYPGILEEQEKEVQTEPAIPARPKKINKGMEKGKSGFVPEMRAPSTNLIPTEETSSQQAQECGKNQPPIAEQKTGQSNPDNENQGEVPITKLNTDSTDSLSETVTVKKRAAPPVPKKPSSRIAAFQEMLQKQQQEEIQQHSIPAKTNTSTQPEEPEITLKRPSQQVHSLASNDKAKFAQNLNGIFALPGMTPQGNLPASLSQKLKQTSVKEEGLTSKDKSLSDIRHNRSKGPRGRKLPTNISKIEKISTQDSNNEIEVFNTWSIVYTKERKTRMKPQDITSSRREIPHHLADNLQGLISAGIQERRPSLSETQINELPLLRSEGGPMTNNAASFAVDESPKSSHIDDYVSPDQHTKLSEELSLNQDDSTQEEPVKPVMISDEKETEASEETTD</sequence>
<dbReference type="OrthoDB" id="3995855at2759"/>
<feature type="compositionally biased region" description="Basic and acidic residues" evidence="5">
    <location>
        <begin position="433"/>
        <end position="451"/>
    </location>
</feature>
<dbReference type="InterPro" id="IPR021582">
    <property type="entry name" value="Aim21"/>
</dbReference>
<evidence type="ECO:0000313" key="7">
    <source>
        <dbReference type="Proteomes" id="UP000509704"/>
    </source>
</evidence>
<evidence type="ECO:0000256" key="3">
    <source>
        <dbReference type="ARBA" id="ARBA00006466"/>
    </source>
</evidence>
<comment type="function">
    <text evidence="1">Involved in mitochondrial migration along actin filaments.</text>
</comment>
<organism evidence="6 7">
    <name type="scientific">Zygotorulaspora mrakii</name>
    <name type="common">Zygosaccharomyces mrakii</name>
    <dbReference type="NCBI Taxonomy" id="42260"/>
    <lineage>
        <taxon>Eukaryota</taxon>
        <taxon>Fungi</taxon>
        <taxon>Dikarya</taxon>
        <taxon>Ascomycota</taxon>
        <taxon>Saccharomycotina</taxon>
        <taxon>Saccharomycetes</taxon>
        <taxon>Saccharomycetales</taxon>
        <taxon>Saccharomycetaceae</taxon>
        <taxon>Zygotorulaspora</taxon>
    </lineage>
</organism>
<evidence type="ECO:0000256" key="5">
    <source>
        <dbReference type="SAM" id="MobiDB-lite"/>
    </source>
</evidence>
<feature type="compositionally biased region" description="Basic and acidic residues" evidence="5">
    <location>
        <begin position="563"/>
        <end position="584"/>
    </location>
</feature>
<dbReference type="AlphaFoldDB" id="A0A7H9B7N4"/>
<gene>
    <name evidence="6" type="ORF">HG535_0F02530</name>
</gene>
<feature type="compositionally biased region" description="Polar residues" evidence="5">
    <location>
        <begin position="29"/>
        <end position="39"/>
    </location>
</feature>
<name>A0A7H9B7N4_ZYGMR</name>
<feature type="compositionally biased region" description="Polar residues" evidence="5">
    <location>
        <begin position="209"/>
        <end position="218"/>
    </location>
</feature>
<feature type="region of interest" description="Disordered" evidence="5">
    <location>
        <begin position="421"/>
        <end position="463"/>
    </location>
</feature>
<dbReference type="GeneID" id="59237501"/>
<proteinExistence type="inferred from homology"/>
<evidence type="ECO:0000256" key="4">
    <source>
        <dbReference type="ARBA" id="ARBA00021016"/>
    </source>
</evidence>
<feature type="compositionally biased region" description="Basic residues" evidence="5">
    <location>
        <begin position="452"/>
        <end position="461"/>
    </location>
</feature>
<comment type="similarity">
    <text evidence="3">Belongs to the AIM21 family.</text>
</comment>
<feature type="region of interest" description="Disordered" evidence="5">
    <location>
        <begin position="1"/>
        <end position="396"/>
    </location>
</feature>
<evidence type="ECO:0000256" key="2">
    <source>
        <dbReference type="ARBA" id="ARBA00004134"/>
    </source>
</evidence>
<dbReference type="GO" id="GO:0030479">
    <property type="term" value="C:actin cortical patch"/>
    <property type="evidence" value="ECO:0007669"/>
    <property type="project" value="UniProtKB-SubCell"/>
</dbReference>
<feature type="compositionally biased region" description="Polar residues" evidence="5">
    <location>
        <begin position="365"/>
        <end position="377"/>
    </location>
</feature>
<accession>A0A7H9B7N4</accession>
<feature type="compositionally biased region" description="Polar residues" evidence="5">
    <location>
        <begin position="386"/>
        <end position="396"/>
    </location>
</feature>
<keyword evidence="7" id="KW-1185">Reference proteome</keyword>
<dbReference type="Pfam" id="PF11489">
    <property type="entry name" value="Aim21"/>
    <property type="match status" value="1"/>
</dbReference>
<dbReference type="EMBL" id="CP058609">
    <property type="protein sequence ID" value="QLG73742.1"/>
    <property type="molecule type" value="Genomic_DNA"/>
</dbReference>
<protein>
    <recommendedName>
        <fullName evidence="4">Altered inheritance of mitochondria protein 21</fullName>
    </recommendedName>
</protein>
<dbReference type="Proteomes" id="UP000509704">
    <property type="component" value="Chromosome 6"/>
</dbReference>
<feature type="compositionally biased region" description="Polar residues" evidence="5">
    <location>
        <begin position="316"/>
        <end position="329"/>
    </location>
</feature>
<reference evidence="6 7" key="1">
    <citation type="submission" date="2020-07" db="EMBL/GenBank/DDBJ databases">
        <title>The yeast mating-type switching endonuclease HO is a domesticated member of an unorthodox homing genetic element family.</title>
        <authorList>
            <person name="Coughlan A.Y."/>
            <person name="Lombardi L."/>
            <person name="Braun-Galleani S."/>
            <person name="Martos A.R."/>
            <person name="Galeote V."/>
            <person name="Bigey F."/>
            <person name="Dequin S."/>
            <person name="Byrne K.P."/>
            <person name="Wolfe K.H."/>
        </authorList>
    </citation>
    <scope>NUCLEOTIDE SEQUENCE [LARGE SCALE GENOMIC DNA]</scope>
    <source>
        <strain evidence="6 7">NRRL Y-6702</strain>
    </source>
</reference>
<dbReference type="KEGG" id="zmk:HG535_0F02530"/>
<feature type="compositionally biased region" description="Polar residues" evidence="5">
    <location>
        <begin position="298"/>
        <end position="309"/>
    </location>
</feature>
<evidence type="ECO:0000256" key="1">
    <source>
        <dbReference type="ARBA" id="ARBA00002092"/>
    </source>
</evidence>
<feature type="compositionally biased region" description="Polar residues" evidence="5">
    <location>
        <begin position="421"/>
        <end position="432"/>
    </location>
</feature>
<feature type="compositionally biased region" description="Polar residues" evidence="5">
    <location>
        <begin position="269"/>
        <end position="285"/>
    </location>
</feature>
<feature type="region of interest" description="Disordered" evidence="5">
    <location>
        <begin position="545"/>
        <end position="618"/>
    </location>
</feature>
<comment type="subcellular location">
    <subcellularLocation>
        <location evidence="2">Cytoplasm</location>
        <location evidence="2">Cytoskeleton</location>
        <location evidence="2">Actin patch</location>
    </subcellularLocation>
</comment>